<keyword evidence="2" id="KW-1185">Reference proteome</keyword>
<dbReference type="EMBL" id="FOMG01000040">
    <property type="protein sequence ID" value="SFD39129.1"/>
    <property type="molecule type" value="Genomic_DNA"/>
</dbReference>
<sequence length="57" mass="6621">MNLAQKLLEVIENISDEKLYEIIDFAEYLKAKESKENKSLIDSLVDDYDEALKELAK</sequence>
<protein>
    <recommendedName>
        <fullName evidence="3">DUF2281 domain-containing protein</fullName>
    </recommendedName>
</protein>
<name>A0A1I1RXR7_9CLOT</name>
<dbReference type="OrthoDB" id="1684750at2"/>
<gene>
    <name evidence="1" type="ORF">SAMN05421842_14022</name>
</gene>
<reference evidence="1 2" key="1">
    <citation type="submission" date="2016-10" db="EMBL/GenBank/DDBJ databases">
        <authorList>
            <person name="de Groot N.N."/>
        </authorList>
    </citation>
    <scope>NUCLEOTIDE SEQUENCE [LARGE SCALE GENOMIC DNA]</scope>
    <source>
        <strain evidence="1 2">DSM 12992</strain>
    </source>
</reference>
<evidence type="ECO:0000313" key="2">
    <source>
        <dbReference type="Proteomes" id="UP000199263"/>
    </source>
</evidence>
<dbReference type="Proteomes" id="UP000199263">
    <property type="component" value="Unassembled WGS sequence"/>
</dbReference>
<evidence type="ECO:0008006" key="3">
    <source>
        <dbReference type="Google" id="ProtNLM"/>
    </source>
</evidence>
<organism evidence="1 2">
    <name type="scientific">Clostridium uliginosum</name>
    <dbReference type="NCBI Taxonomy" id="119641"/>
    <lineage>
        <taxon>Bacteria</taxon>
        <taxon>Bacillati</taxon>
        <taxon>Bacillota</taxon>
        <taxon>Clostridia</taxon>
        <taxon>Eubacteriales</taxon>
        <taxon>Clostridiaceae</taxon>
        <taxon>Clostridium</taxon>
    </lineage>
</organism>
<accession>A0A1I1RXR7</accession>
<evidence type="ECO:0000313" key="1">
    <source>
        <dbReference type="EMBL" id="SFD39129.1"/>
    </source>
</evidence>
<proteinExistence type="predicted"/>
<dbReference type="RefSeq" id="WP_090094316.1">
    <property type="nucleotide sequence ID" value="NZ_FOMG01000040.1"/>
</dbReference>
<dbReference type="AlphaFoldDB" id="A0A1I1RXR7"/>